<proteinExistence type="predicted"/>
<dbReference type="Proteomes" id="UP000270678">
    <property type="component" value="Chromosome"/>
</dbReference>
<dbReference type="OrthoDB" id="2452521at2"/>
<organism evidence="1 2">
    <name type="scientific">Paenibacillus lutimineralis</name>
    <dbReference type="NCBI Taxonomy" id="2707005"/>
    <lineage>
        <taxon>Bacteria</taxon>
        <taxon>Bacillati</taxon>
        <taxon>Bacillota</taxon>
        <taxon>Bacilli</taxon>
        <taxon>Bacillales</taxon>
        <taxon>Paenibacillaceae</taxon>
        <taxon>Paenibacillus</taxon>
    </lineage>
</organism>
<dbReference type="RefSeq" id="WP_126997454.1">
    <property type="nucleotide sequence ID" value="NZ_CP034346.1"/>
</dbReference>
<evidence type="ECO:0000313" key="2">
    <source>
        <dbReference type="Proteomes" id="UP000270678"/>
    </source>
</evidence>
<name>A0A3S9UWC3_9BACL</name>
<gene>
    <name evidence="1" type="ORF">EI981_09270</name>
</gene>
<protein>
    <recommendedName>
        <fullName evidence="3">YdeI/OmpD-associated family protein</fullName>
    </recommendedName>
</protein>
<dbReference type="EMBL" id="CP034346">
    <property type="protein sequence ID" value="AZS14623.1"/>
    <property type="molecule type" value="Genomic_DNA"/>
</dbReference>
<sequence length="231" mass="26623">MSKSIVEKLNLHKYDRVAVLNKPEDTEYLEELSGYDTVLEDQSYDLIFAFVLEMKSLQELVTHVIEHQNLRSGGYLFVAYPKKGNKVYPTYIHRDDLFPSLGSDEEGYIGTSTIKFARMVGLDDVFTVVGFKEDAKGKYKSKSKGSPSAKSSQRVDDYIAFIPNVEKDLKDTPELLSFYRSLTPGYRKDWARYVYSAKQEETVAKRRVEMKMILQAGYKTRELYRQSQAQS</sequence>
<evidence type="ECO:0008006" key="3">
    <source>
        <dbReference type="Google" id="ProtNLM"/>
    </source>
</evidence>
<dbReference type="Pfam" id="PF13376">
    <property type="entry name" value="OmdA"/>
    <property type="match status" value="1"/>
</dbReference>
<keyword evidence="2" id="KW-1185">Reference proteome</keyword>
<dbReference type="AlphaFoldDB" id="A0A3S9UWC3"/>
<evidence type="ECO:0000313" key="1">
    <source>
        <dbReference type="EMBL" id="AZS14623.1"/>
    </source>
</evidence>
<dbReference type="KEGG" id="plut:EI981_09270"/>
<reference evidence="2" key="1">
    <citation type="submission" date="2018-12" db="EMBL/GenBank/DDBJ databases">
        <title>Complete genome sequence of Paenibacillus sp. MBLB1234.</title>
        <authorList>
            <person name="Nam Y.-D."/>
            <person name="Kang J."/>
            <person name="Chung W.-H."/>
            <person name="Park Y.S."/>
        </authorList>
    </citation>
    <scope>NUCLEOTIDE SEQUENCE [LARGE SCALE GENOMIC DNA]</scope>
    <source>
        <strain evidence="2">MBLB1234</strain>
    </source>
</reference>
<accession>A0A3S9UWC3</accession>